<dbReference type="RefSeq" id="WP_121698978.1">
    <property type="nucleotide sequence ID" value="NZ_JBCLPP010000002.1"/>
</dbReference>
<accession>A0ABV4CS30</accession>
<comment type="caution">
    <text evidence="2">The sequence shown here is derived from an EMBL/GenBank/DDBJ whole genome shotgun (WGS) entry which is preliminary data.</text>
</comment>
<proteinExistence type="predicted"/>
<evidence type="ECO:0000313" key="2">
    <source>
        <dbReference type="EMBL" id="MEY8244183.1"/>
    </source>
</evidence>
<feature type="signal peptide" evidence="1">
    <location>
        <begin position="1"/>
        <end position="23"/>
    </location>
</feature>
<evidence type="ECO:0000256" key="1">
    <source>
        <dbReference type="SAM" id="SignalP"/>
    </source>
</evidence>
<dbReference type="Proteomes" id="UP001565200">
    <property type="component" value="Unassembled WGS sequence"/>
</dbReference>
<dbReference type="PROSITE" id="PS51257">
    <property type="entry name" value="PROKAR_LIPOPROTEIN"/>
    <property type="match status" value="1"/>
</dbReference>
<organism evidence="2 3">
    <name type="scientific">Heminiphilus faecis</name>
    <dbReference type="NCBI Taxonomy" id="2601703"/>
    <lineage>
        <taxon>Bacteria</taxon>
        <taxon>Pseudomonadati</taxon>
        <taxon>Bacteroidota</taxon>
        <taxon>Bacteroidia</taxon>
        <taxon>Bacteroidales</taxon>
        <taxon>Muribaculaceae</taxon>
        <taxon>Heminiphilus</taxon>
    </lineage>
</organism>
<reference evidence="2 3" key="1">
    <citation type="submission" date="2024-03" db="EMBL/GenBank/DDBJ databases">
        <title>Mouse gut bacterial collection (mGBC) of GemPharmatech.</title>
        <authorList>
            <person name="He Y."/>
            <person name="Dong L."/>
            <person name="Wu D."/>
            <person name="Gao X."/>
            <person name="Lin Z."/>
        </authorList>
    </citation>
    <scope>NUCLEOTIDE SEQUENCE [LARGE SCALE GENOMIC DNA]</scope>
    <source>
        <strain evidence="2 3">54-13</strain>
    </source>
</reference>
<dbReference type="EMBL" id="JBCLPP010000002">
    <property type="protein sequence ID" value="MEY8244183.1"/>
    <property type="molecule type" value="Genomic_DNA"/>
</dbReference>
<evidence type="ECO:0000313" key="3">
    <source>
        <dbReference type="Proteomes" id="UP001565200"/>
    </source>
</evidence>
<keyword evidence="3" id="KW-1185">Reference proteome</keyword>
<name>A0ABV4CS30_9BACT</name>
<gene>
    <name evidence="2" type="ORF">AAK873_00970</name>
</gene>
<sequence>MKHKLKHLQSLVAVALCVIMAMAFTSCSDDDDEPSSDNLAGSKWEVISATDEDVKAGLTIEFKNDGNCVLTPRDWSYSKWSVSNGKLKIVLGEGEPDDYMEGQFSISDKTATYTYSWYDCGGKWGGEKTYSMTLRKK</sequence>
<feature type="chain" id="PRO_5047340763" evidence="1">
    <location>
        <begin position="24"/>
        <end position="137"/>
    </location>
</feature>
<protein>
    <submittedName>
        <fullName evidence="2">Uncharacterized protein</fullName>
    </submittedName>
</protein>
<keyword evidence="1" id="KW-0732">Signal</keyword>